<dbReference type="InterPro" id="IPR012349">
    <property type="entry name" value="Split_barrel_FMN-bd"/>
</dbReference>
<dbReference type="InterPro" id="IPR017938">
    <property type="entry name" value="Riboflavin_synthase-like_b-brl"/>
</dbReference>
<dbReference type="STRING" id="1448308.A0A2T2PBX7"/>
<dbReference type="InterPro" id="IPR039261">
    <property type="entry name" value="FNR_nucleotide-bd"/>
</dbReference>
<gene>
    <name evidence="2" type="ORF">BS50DRAFT_478674</name>
</gene>
<dbReference type="SUPFAM" id="SSF52343">
    <property type="entry name" value="Ferredoxin reductase-like, C-terminal NADP-linked domain"/>
    <property type="match status" value="1"/>
</dbReference>
<dbReference type="AlphaFoldDB" id="A0A2T2PBX7"/>
<evidence type="ECO:0000259" key="1">
    <source>
        <dbReference type="PROSITE" id="PS51384"/>
    </source>
</evidence>
<dbReference type="SUPFAM" id="SSF50475">
    <property type="entry name" value="FMN-binding split barrel"/>
    <property type="match status" value="1"/>
</dbReference>
<sequence>MAFSLAMNWNEGEEKMHQLLHVPDHDNPTASMLTQQASFMLQRGPLLALGTLDSQSRPWTTLWGGSPGFSQPLGGGIIGTRTIVDGTNDPVVQALVGNVEKGEMVQGSMKMISGLAIDLMTRKRVKIFGRMVAGCVGEVDVEFDGQDQIQLVTKIEQSLGNCPKYLNQYELKPALVTPNLVSQSATLSDAAMTLVRESDMFFLSSTTDSDMDTNHRGGPPGFVRLLSPTSFIYPEYSGNRLYQTLGNLHLDPKVGVTFPDYKTGTVLYTTGTAEILIGPNAAALLPGSNLAVKINVREARLVDGGLPFRGTKKEASPYNPRVRTLPSEGNVQASIASAPASKSATLTKKTLLTPTIARFHFSIPDGIAYAPGQWVALDFKSELDMGYEHMRDDDPRSLNDDFVRTFTISSPPKGKNREVQREFEMTIRNVGPVTKFLFTQNERAGFEVPVLGTGGDFGIGGDARKKVFLAGGVGITPLLACLEEVQMGSGGERGFKLMWTVREEDLELVLDTVALYPALAEHIDLFVTGVGGGGAAAQEKLDTLKQKRIVIQRRRISQEDLKVEGVETWYLCVSLQLRSQLVEWLAGQNVAWEDFY</sequence>
<dbReference type="Gene3D" id="2.30.110.10">
    <property type="entry name" value="Electron Transport, Fmn-binding Protein, Chain A"/>
    <property type="match status" value="1"/>
</dbReference>
<dbReference type="Gene3D" id="3.40.50.80">
    <property type="entry name" value="Nucleotide-binding domain of ferredoxin-NADP reductase (FNR) module"/>
    <property type="match status" value="1"/>
</dbReference>
<dbReference type="OrthoDB" id="436496at2759"/>
<protein>
    <recommendedName>
        <fullName evidence="1">FAD-binding FR-type domain-containing protein</fullName>
    </recommendedName>
</protein>
<organism evidence="2 3">
    <name type="scientific">Corynespora cassiicola Philippines</name>
    <dbReference type="NCBI Taxonomy" id="1448308"/>
    <lineage>
        <taxon>Eukaryota</taxon>
        <taxon>Fungi</taxon>
        <taxon>Dikarya</taxon>
        <taxon>Ascomycota</taxon>
        <taxon>Pezizomycotina</taxon>
        <taxon>Dothideomycetes</taxon>
        <taxon>Pleosporomycetidae</taxon>
        <taxon>Pleosporales</taxon>
        <taxon>Corynesporascaceae</taxon>
        <taxon>Corynespora</taxon>
    </lineage>
</organism>
<proteinExistence type="predicted"/>
<evidence type="ECO:0000313" key="2">
    <source>
        <dbReference type="EMBL" id="PSN75171.1"/>
    </source>
</evidence>
<dbReference type="GO" id="GO:0016491">
    <property type="term" value="F:oxidoreductase activity"/>
    <property type="evidence" value="ECO:0007669"/>
    <property type="project" value="InterPro"/>
</dbReference>
<dbReference type="PANTHER" id="PTHR42815:SF2">
    <property type="entry name" value="FAD-BINDING, PUTATIVE (AFU_ORTHOLOGUE AFUA_6G07600)-RELATED"/>
    <property type="match status" value="1"/>
</dbReference>
<dbReference type="EMBL" id="KZ678128">
    <property type="protein sequence ID" value="PSN75171.1"/>
    <property type="molecule type" value="Genomic_DNA"/>
</dbReference>
<dbReference type="SUPFAM" id="SSF63380">
    <property type="entry name" value="Riboflavin synthase domain-like"/>
    <property type="match status" value="1"/>
</dbReference>
<dbReference type="Gene3D" id="2.40.30.10">
    <property type="entry name" value="Translation factors"/>
    <property type="match status" value="1"/>
</dbReference>
<reference evidence="2 3" key="1">
    <citation type="journal article" date="2018" name="Front. Microbiol.">
        <title>Genome-Wide Analysis of Corynespora cassiicola Leaf Fall Disease Putative Effectors.</title>
        <authorList>
            <person name="Lopez D."/>
            <person name="Ribeiro S."/>
            <person name="Label P."/>
            <person name="Fumanal B."/>
            <person name="Venisse J.S."/>
            <person name="Kohler A."/>
            <person name="de Oliveira R.R."/>
            <person name="Labutti K."/>
            <person name="Lipzen A."/>
            <person name="Lail K."/>
            <person name="Bauer D."/>
            <person name="Ohm R.A."/>
            <person name="Barry K.W."/>
            <person name="Spatafora J."/>
            <person name="Grigoriev I.V."/>
            <person name="Martin F.M."/>
            <person name="Pujade-Renaud V."/>
        </authorList>
    </citation>
    <scope>NUCLEOTIDE SEQUENCE [LARGE SCALE GENOMIC DNA]</scope>
    <source>
        <strain evidence="2 3">Philippines</strain>
    </source>
</reference>
<dbReference type="PANTHER" id="PTHR42815">
    <property type="entry name" value="FAD-BINDING, PUTATIVE (AFU_ORTHOLOGUE AFUA_6G07600)-RELATED"/>
    <property type="match status" value="1"/>
</dbReference>
<dbReference type="Proteomes" id="UP000240883">
    <property type="component" value="Unassembled WGS sequence"/>
</dbReference>
<evidence type="ECO:0000313" key="3">
    <source>
        <dbReference type="Proteomes" id="UP000240883"/>
    </source>
</evidence>
<keyword evidence="3" id="KW-1185">Reference proteome</keyword>
<accession>A0A2T2PBX7</accession>
<dbReference type="InterPro" id="IPR017927">
    <property type="entry name" value="FAD-bd_FR_type"/>
</dbReference>
<feature type="domain" description="FAD-binding FR-type" evidence="1">
    <location>
        <begin position="339"/>
        <end position="460"/>
    </location>
</feature>
<dbReference type="PROSITE" id="PS51384">
    <property type="entry name" value="FAD_FR"/>
    <property type="match status" value="1"/>
</dbReference>
<name>A0A2T2PBX7_CORCC</name>